<evidence type="ECO:0000313" key="4">
    <source>
        <dbReference type="EMBL" id="RKD30975.1"/>
    </source>
</evidence>
<feature type="region of interest" description="Disordered" evidence="1">
    <location>
        <begin position="174"/>
        <end position="201"/>
    </location>
</feature>
<feature type="signal peptide" evidence="3">
    <location>
        <begin position="1"/>
        <end position="27"/>
    </location>
</feature>
<evidence type="ECO:0000256" key="1">
    <source>
        <dbReference type="SAM" id="MobiDB-lite"/>
    </source>
</evidence>
<accession>A0A419T0H8</accession>
<dbReference type="EMBL" id="MCIA01000023">
    <property type="protein sequence ID" value="RKD30975.1"/>
    <property type="molecule type" value="Genomic_DNA"/>
</dbReference>
<keyword evidence="2" id="KW-1133">Transmembrane helix</keyword>
<feature type="chain" id="PRO_5019170088" evidence="3">
    <location>
        <begin position="28"/>
        <end position="248"/>
    </location>
</feature>
<sequence>MKLNLKRIAMGLTMAVCLLSFSINSKAETAPQQVDPNAQSQLEQIAEPFLQMFVDLKDEDVEKFKTQAEQAAIFSKAADSWKSLKPELGELVSIGDDVKITTTPEGYSATVNAVFEKKSITFTVAMDSTLTKIVSVDFTPEKSANSQEDLYGWLAVGAIVLVLAIIGVRKFNGGSKDSSSEESSTNAPAAVSSAPQEGTASQAEVNLMDDMELVIVLIAAIAASTGSSPSGLVVRSIKRAPASKWKNA</sequence>
<dbReference type="Proteomes" id="UP000284277">
    <property type="component" value="Unassembled WGS sequence"/>
</dbReference>
<proteinExistence type="predicted"/>
<keyword evidence="5" id="KW-1185">Reference proteome</keyword>
<evidence type="ECO:0000313" key="5">
    <source>
        <dbReference type="Proteomes" id="UP000284277"/>
    </source>
</evidence>
<name>A0A419T0H8_9FIRM</name>
<dbReference type="RefSeq" id="WP_120197194.1">
    <property type="nucleotide sequence ID" value="NZ_MCIA01000023.1"/>
</dbReference>
<keyword evidence="2" id="KW-0812">Transmembrane</keyword>
<dbReference type="Gene3D" id="3.10.450.590">
    <property type="match status" value="1"/>
</dbReference>
<comment type="caution">
    <text evidence="4">The sequence shown here is derived from an EMBL/GenBank/DDBJ whole genome shotgun (WGS) entry which is preliminary data.</text>
</comment>
<dbReference type="AlphaFoldDB" id="A0A419T0H8"/>
<evidence type="ECO:0000256" key="2">
    <source>
        <dbReference type="SAM" id="Phobius"/>
    </source>
</evidence>
<keyword evidence="3" id="KW-0732">Signal</keyword>
<keyword evidence="2" id="KW-0472">Membrane</keyword>
<reference evidence="4 5" key="1">
    <citation type="submission" date="2016-08" db="EMBL/GenBank/DDBJ databases">
        <title>A new outlook on sporulation: Clostridium algidixylanolyticum.</title>
        <authorList>
            <person name="Poppleton D.I."/>
            <person name="Gribaldo S."/>
        </authorList>
    </citation>
    <scope>NUCLEOTIDE SEQUENCE [LARGE SCALE GENOMIC DNA]</scope>
    <source>
        <strain evidence="4 5">SPL73</strain>
    </source>
</reference>
<protein>
    <submittedName>
        <fullName evidence="4">Uncharacterized protein</fullName>
    </submittedName>
</protein>
<dbReference type="OrthoDB" id="1912660at2"/>
<feature type="transmembrane region" description="Helical" evidence="2">
    <location>
        <begin position="150"/>
        <end position="168"/>
    </location>
</feature>
<evidence type="ECO:0000256" key="3">
    <source>
        <dbReference type="SAM" id="SignalP"/>
    </source>
</evidence>
<gene>
    <name evidence="4" type="ORF">BET01_03715</name>
</gene>
<organism evidence="4 5">
    <name type="scientific">Lacrimispora algidixylanolytica</name>
    <dbReference type="NCBI Taxonomy" id="94868"/>
    <lineage>
        <taxon>Bacteria</taxon>
        <taxon>Bacillati</taxon>
        <taxon>Bacillota</taxon>
        <taxon>Clostridia</taxon>
        <taxon>Lachnospirales</taxon>
        <taxon>Lachnospiraceae</taxon>
        <taxon>Lacrimispora</taxon>
    </lineage>
</organism>